<dbReference type="GO" id="GO:0003677">
    <property type="term" value="F:DNA binding"/>
    <property type="evidence" value="ECO:0007669"/>
    <property type="project" value="InterPro"/>
</dbReference>
<dbReference type="InterPro" id="IPR036388">
    <property type="entry name" value="WH-like_DNA-bd_sf"/>
</dbReference>
<dbReference type="InterPro" id="IPR021153">
    <property type="entry name" value="HrcA_C"/>
</dbReference>
<evidence type="ECO:0000259" key="8">
    <source>
        <dbReference type="Pfam" id="PF03444"/>
    </source>
</evidence>
<evidence type="ECO:0000256" key="1">
    <source>
        <dbReference type="ARBA" id="ARBA00022491"/>
    </source>
</evidence>
<dbReference type="Pfam" id="PF01628">
    <property type="entry name" value="HrcA"/>
    <property type="match status" value="1"/>
</dbReference>
<dbReference type="eggNOG" id="COG1420">
    <property type="taxonomic scope" value="Bacteria"/>
</dbReference>
<dbReference type="SUPFAM" id="SSF46785">
    <property type="entry name" value="Winged helix' DNA-binding domain"/>
    <property type="match status" value="1"/>
</dbReference>
<dbReference type="SUPFAM" id="SSF55781">
    <property type="entry name" value="GAF domain-like"/>
    <property type="match status" value="1"/>
</dbReference>
<comment type="similarity">
    <text evidence="6">Belongs to the HrcA family.</text>
</comment>
<dbReference type="PANTHER" id="PTHR34824">
    <property type="entry name" value="HEAT-INDUCIBLE TRANSCRIPTION REPRESSOR HRCA"/>
    <property type="match status" value="1"/>
</dbReference>
<sequence length="342" mass="38619">MMELGDRKKKILKAIVTDYIETAEPVGSRTIAKKYLTDISPATIRNEMADLEDLGLLEQPHTSAGRIPSDRGYRYYVDQIMEVKYPSPQEIEKIKYMLQIQTINELDKIIKRTTKLLSDITKYTSAVLTPSVRKSSIRSLQLIRVSDYDIVAVVVTDTGIIKNVVIKSPNAVDDAKILKLNNILNDKLSGLTINDIGLTVISDIQSHMREYSEIFSAIISVVYESLKEDDSEIYLEGTTNIFDYPEYDDKDKARRFLSFIEDKKLLTNVFSEDENDFCVSIGCENGNEKIKDCSIVKATYNIADKTVGTIGIIGPKRMDYARVVGILKSISNILNEVFEKTL</sequence>
<dbReference type="GO" id="GO:0045892">
    <property type="term" value="P:negative regulation of DNA-templated transcription"/>
    <property type="evidence" value="ECO:0007669"/>
    <property type="project" value="UniProtKB-UniRule"/>
</dbReference>
<dbReference type="InterPro" id="IPR002571">
    <property type="entry name" value="HrcA"/>
</dbReference>
<evidence type="ECO:0000313" key="10">
    <source>
        <dbReference type="Proteomes" id="UP000014923"/>
    </source>
</evidence>
<dbReference type="FunFam" id="1.10.10.10:FF:000049">
    <property type="entry name" value="Heat-inducible transcription repressor HrcA"/>
    <property type="match status" value="1"/>
</dbReference>
<evidence type="ECO:0000259" key="7">
    <source>
        <dbReference type="Pfam" id="PF01628"/>
    </source>
</evidence>
<dbReference type="NCBIfam" id="TIGR00331">
    <property type="entry name" value="hrcA"/>
    <property type="match status" value="1"/>
</dbReference>
<dbReference type="HOGENOM" id="CLU_050019_1_0_9"/>
<dbReference type="PIRSF" id="PIRSF005485">
    <property type="entry name" value="HrcA"/>
    <property type="match status" value="1"/>
</dbReference>
<gene>
    <name evidence="6" type="primary">hrcA</name>
    <name evidence="9" type="ORF">TCEL_01992</name>
</gene>
<keyword evidence="10" id="KW-1185">Reference proteome</keyword>
<feature type="domain" description="Winged helix-turn-helix transcription repressor HrcA DNA-binding" evidence="8">
    <location>
        <begin position="4"/>
        <end position="73"/>
    </location>
</feature>
<dbReference type="Proteomes" id="UP000014923">
    <property type="component" value="Unassembled WGS sequence"/>
</dbReference>
<dbReference type="HAMAP" id="MF_00081">
    <property type="entry name" value="HrcA"/>
    <property type="match status" value="1"/>
</dbReference>
<dbReference type="Pfam" id="PF03444">
    <property type="entry name" value="WHD_HrcA"/>
    <property type="match status" value="1"/>
</dbReference>
<proteinExistence type="inferred from homology"/>
<accession>R7RS28</accession>
<dbReference type="PANTHER" id="PTHR34824:SF1">
    <property type="entry name" value="HEAT-INDUCIBLE TRANSCRIPTION REPRESSOR HRCA"/>
    <property type="match status" value="1"/>
</dbReference>
<dbReference type="InterPro" id="IPR029016">
    <property type="entry name" value="GAF-like_dom_sf"/>
</dbReference>
<dbReference type="Gene3D" id="3.30.390.60">
    <property type="entry name" value="Heat-inducible transcription repressor hrca homolog, domain 3"/>
    <property type="match status" value="1"/>
</dbReference>
<dbReference type="InterPro" id="IPR036390">
    <property type="entry name" value="WH_DNA-bd_sf"/>
</dbReference>
<evidence type="ECO:0000256" key="6">
    <source>
        <dbReference type="HAMAP-Rule" id="MF_00081"/>
    </source>
</evidence>
<keyword evidence="2 6" id="KW-0805">Transcription regulation</keyword>
<evidence type="ECO:0000256" key="4">
    <source>
        <dbReference type="ARBA" id="ARBA00023163"/>
    </source>
</evidence>
<name>R7RS28_9CLOT</name>
<evidence type="ECO:0000256" key="5">
    <source>
        <dbReference type="ARBA" id="ARBA00055319"/>
    </source>
</evidence>
<feature type="domain" description="Heat-inducible transcription repressor HrcA C-terminal" evidence="7">
    <location>
        <begin position="107"/>
        <end position="324"/>
    </location>
</feature>
<dbReference type="EMBL" id="CAVN010000093">
    <property type="protein sequence ID" value="CDF58078.1"/>
    <property type="molecule type" value="Genomic_DNA"/>
</dbReference>
<reference evidence="9" key="1">
    <citation type="submission" date="2013-03" db="EMBL/GenBank/DDBJ databases">
        <title>Draft genome sequence of the hydrogen-ethanol-producing anaerobic alkalithermophilic Caloramator celere.</title>
        <authorList>
            <person name="Ciranna A."/>
            <person name="Larjo A."/>
            <person name="Kivisto A."/>
            <person name="Santala V."/>
            <person name="Roos C."/>
            <person name="Karp M."/>
        </authorList>
    </citation>
    <scope>NUCLEOTIDE SEQUENCE [LARGE SCALE GENOMIC DNA]</scope>
    <source>
        <strain evidence="9">DSM 8682</strain>
    </source>
</reference>
<protein>
    <recommendedName>
        <fullName evidence="6">Heat-inducible transcription repressor HrcA</fullName>
    </recommendedName>
</protein>
<keyword evidence="4 6" id="KW-0804">Transcription</keyword>
<dbReference type="InterPro" id="IPR023120">
    <property type="entry name" value="WHTH_transcript_rep_HrcA_IDD"/>
</dbReference>
<evidence type="ECO:0000256" key="3">
    <source>
        <dbReference type="ARBA" id="ARBA00023016"/>
    </source>
</evidence>
<comment type="caution">
    <text evidence="9">The sequence shown here is derived from an EMBL/GenBank/DDBJ whole genome shotgun (WGS) entry which is preliminary data.</text>
</comment>
<evidence type="ECO:0000313" key="9">
    <source>
        <dbReference type="EMBL" id="CDF58078.1"/>
    </source>
</evidence>
<keyword evidence="3 6" id="KW-0346">Stress response</keyword>
<dbReference type="Gene3D" id="1.10.10.10">
    <property type="entry name" value="Winged helix-like DNA-binding domain superfamily/Winged helix DNA-binding domain"/>
    <property type="match status" value="1"/>
</dbReference>
<comment type="function">
    <text evidence="5 6">Negative regulator of class I heat shock genes (grpE-dnaK-dnaJ and groELS operons). Prevents heat-shock induction of these operons.</text>
</comment>
<dbReference type="Gene3D" id="3.30.450.40">
    <property type="match status" value="1"/>
</dbReference>
<dbReference type="InterPro" id="IPR005104">
    <property type="entry name" value="WHTH_HrcA_DNA-bd"/>
</dbReference>
<evidence type="ECO:0000256" key="2">
    <source>
        <dbReference type="ARBA" id="ARBA00023015"/>
    </source>
</evidence>
<keyword evidence="1 6" id="KW-0678">Repressor</keyword>
<dbReference type="AlphaFoldDB" id="R7RS28"/>
<organism evidence="9 10">
    <name type="scientific">Thermobrachium celere DSM 8682</name>
    <dbReference type="NCBI Taxonomy" id="941824"/>
    <lineage>
        <taxon>Bacteria</taxon>
        <taxon>Bacillati</taxon>
        <taxon>Bacillota</taxon>
        <taxon>Clostridia</taxon>
        <taxon>Eubacteriales</taxon>
        <taxon>Clostridiaceae</taxon>
        <taxon>Thermobrachium</taxon>
    </lineage>
</organism>